<sequence>MRRAAALVLASLLIGPAVAAVLWNVDERIGIALAGATIALVLALLIARLRAALSDRAGGSGGEGGDSGDGGEGDGWSLVPAWQYEGRFAEAGGIAKSEQEQALREVDKQAERQQERTRE</sequence>
<evidence type="ECO:0000313" key="3">
    <source>
        <dbReference type="EMBL" id="MFC6785767.1"/>
    </source>
</evidence>
<feature type="compositionally biased region" description="Gly residues" evidence="1">
    <location>
        <begin position="58"/>
        <end position="74"/>
    </location>
</feature>
<protein>
    <submittedName>
        <fullName evidence="3">Uncharacterized protein</fullName>
    </submittedName>
</protein>
<keyword evidence="2" id="KW-0472">Membrane</keyword>
<keyword evidence="2" id="KW-1133">Transmembrane helix</keyword>
<reference evidence="3 4" key="1">
    <citation type="journal article" date="2019" name="Int. J. Syst. Evol. Microbiol.">
        <title>The Global Catalogue of Microorganisms (GCM) 10K type strain sequencing project: providing services to taxonomists for standard genome sequencing and annotation.</title>
        <authorList>
            <consortium name="The Broad Institute Genomics Platform"/>
            <consortium name="The Broad Institute Genome Sequencing Center for Infectious Disease"/>
            <person name="Wu L."/>
            <person name="Ma J."/>
        </authorList>
    </citation>
    <scope>NUCLEOTIDE SEQUENCE [LARGE SCALE GENOMIC DNA]</scope>
    <source>
        <strain evidence="3 4">SYNS20</strain>
    </source>
</reference>
<dbReference type="RefSeq" id="WP_284062598.1">
    <property type="nucleotide sequence ID" value="NZ_CP126158.1"/>
</dbReference>
<proteinExistence type="predicted"/>
<comment type="caution">
    <text evidence="3">The sequence shown here is derived from an EMBL/GenBank/DDBJ whole genome shotgun (WGS) entry which is preliminary data.</text>
</comment>
<name>A0ABD5TB29_9EURY</name>
<organism evidence="3 4">
    <name type="scientific">Halobaculum halobium</name>
    <dbReference type="NCBI Taxonomy" id="3032281"/>
    <lineage>
        <taxon>Archaea</taxon>
        <taxon>Methanobacteriati</taxon>
        <taxon>Methanobacteriota</taxon>
        <taxon>Stenosarchaea group</taxon>
        <taxon>Halobacteria</taxon>
        <taxon>Halobacteriales</taxon>
        <taxon>Haloferacaceae</taxon>
        <taxon>Halobaculum</taxon>
    </lineage>
</organism>
<keyword evidence="4" id="KW-1185">Reference proteome</keyword>
<evidence type="ECO:0000313" key="4">
    <source>
        <dbReference type="Proteomes" id="UP001596443"/>
    </source>
</evidence>
<evidence type="ECO:0000256" key="1">
    <source>
        <dbReference type="SAM" id="MobiDB-lite"/>
    </source>
</evidence>
<keyword evidence="2" id="KW-0812">Transmembrane</keyword>
<dbReference type="AlphaFoldDB" id="A0ABD5TB29"/>
<feature type="transmembrane region" description="Helical" evidence="2">
    <location>
        <begin position="29"/>
        <end position="47"/>
    </location>
</feature>
<feature type="region of interest" description="Disordered" evidence="1">
    <location>
        <begin position="55"/>
        <end position="78"/>
    </location>
</feature>
<accession>A0ABD5TB29</accession>
<dbReference type="GeneID" id="81208824"/>
<feature type="region of interest" description="Disordered" evidence="1">
    <location>
        <begin position="99"/>
        <end position="119"/>
    </location>
</feature>
<dbReference type="Proteomes" id="UP001596443">
    <property type="component" value="Unassembled WGS sequence"/>
</dbReference>
<evidence type="ECO:0000256" key="2">
    <source>
        <dbReference type="SAM" id="Phobius"/>
    </source>
</evidence>
<dbReference type="EMBL" id="JBHSWX010000012">
    <property type="protein sequence ID" value="MFC6785767.1"/>
    <property type="molecule type" value="Genomic_DNA"/>
</dbReference>
<gene>
    <name evidence="3" type="ORF">ACFQFD_07210</name>
</gene>